<dbReference type="CDD" id="cd04301">
    <property type="entry name" value="NAT_SF"/>
    <property type="match status" value="1"/>
</dbReference>
<feature type="domain" description="N-acetyltransferase" evidence="3">
    <location>
        <begin position="2"/>
        <end position="167"/>
    </location>
</feature>
<reference evidence="4 5" key="1">
    <citation type="submission" date="2014-02" db="EMBL/GenBank/DDBJ databases">
        <authorList>
            <person name="Manrique M."/>
        </authorList>
    </citation>
    <scope>NUCLEOTIDE SEQUENCE [LARGE SCALE GENOMIC DNA]</scope>
    <source>
        <strain evidence="4 5">LMG17956</strain>
    </source>
</reference>
<proteinExistence type="predicted"/>
<comment type="caution">
    <text evidence="4">The sequence shown here is derived from an EMBL/GenBank/DDBJ whole genome shotgun (WGS) entry which is preliminary data.</text>
</comment>
<evidence type="ECO:0000256" key="2">
    <source>
        <dbReference type="ARBA" id="ARBA00023315"/>
    </source>
</evidence>
<evidence type="ECO:0000256" key="1">
    <source>
        <dbReference type="ARBA" id="ARBA00022679"/>
    </source>
</evidence>
<evidence type="ECO:0000313" key="4">
    <source>
        <dbReference type="EMBL" id="CDO18775.1"/>
    </source>
</evidence>
<dbReference type="InterPro" id="IPR050832">
    <property type="entry name" value="Bact_Acetyltransf"/>
</dbReference>
<dbReference type="InterPro" id="IPR000182">
    <property type="entry name" value="GNAT_dom"/>
</dbReference>
<name>A0A060RIV0_9STRE</name>
<dbReference type="PANTHER" id="PTHR43877">
    <property type="entry name" value="AMINOALKYLPHOSPHONATE N-ACETYLTRANSFERASE-RELATED-RELATED"/>
    <property type="match status" value="1"/>
</dbReference>
<dbReference type="Pfam" id="PF00583">
    <property type="entry name" value="Acetyltransf_1"/>
    <property type="match status" value="1"/>
</dbReference>
<accession>A0A060RIV0</accession>
<dbReference type="GO" id="GO:0016747">
    <property type="term" value="F:acyltransferase activity, transferring groups other than amino-acyl groups"/>
    <property type="evidence" value="ECO:0007669"/>
    <property type="project" value="InterPro"/>
</dbReference>
<keyword evidence="2" id="KW-0012">Acyltransferase</keyword>
<sequence length="169" mass="18677">MVIVRNALASDAEAILAFCQQIGSETDNLSYGEEGMSVSVADEGNLLSEIQKSKTSHFLVAEEAGEIVGTCNCSAFRKKRLAHRAEIGIAVKKAYWNQGIGRQLLTRLIAAAQQSGLKVLSLEVRSDNDRAIHLYDSLGFQKIGTFKHFMEIDDQAIDFDIMELLLEKK</sequence>
<gene>
    <name evidence="4" type="ORF">BN963_SGAL_01982</name>
</gene>
<dbReference type="InterPro" id="IPR016181">
    <property type="entry name" value="Acyl_CoA_acyltransferase"/>
</dbReference>
<organism evidence="4 5">
    <name type="scientific">Streptococcus gallolyticus</name>
    <dbReference type="NCBI Taxonomy" id="315405"/>
    <lineage>
        <taxon>Bacteria</taxon>
        <taxon>Bacillati</taxon>
        <taxon>Bacillota</taxon>
        <taxon>Bacilli</taxon>
        <taxon>Lactobacillales</taxon>
        <taxon>Streptococcaceae</taxon>
        <taxon>Streptococcus</taxon>
    </lineage>
</organism>
<keyword evidence="1 4" id="KW-0808">Transferase</keyword>
<protein>
    <submittedName>
        <fullName evidence="4">Acetyltransferase, GNAT family</fullName>
    </submittedName>
</protein>
<dbReference type="SUPFAM" id="SSF55729">
    <property type="entry name" value="Acyl-CoA N-acyltransferases (Nat)"/>
    <property type="match status" value="1"/>
</dbReference>
<evidence type="ECO:0000313" key="5">
    <source>
        <dbReference type="Proteomes" id="UP000027584"/>
    </source>
</evidence>
<dbReference type="AlphaFoldDB" id="A0A060RIV0"/>
<dbReference type="PROSITE" id="PS51186">
    <property type="entry name" value="GNAT"/>
    <property type="match status" value="1"/>
</dbReference>
<dbReference type="Proteomes" id="UP000027584">
    <property type="component" value="Unassembled WGS sequence"/>
</dbReference>
<dbReference type="EMBL" id="CCBC010000204">
    <property type="protein sequence ID" value="CDO18775.1"/>
    <property type="molecule type" value="Genomic_DNA"/>
</dbReference>
<reference evidence="4 5" key="2">
    <citation type="submission" date="2014-05" db="EMBL/GenBank/DDBJ databases">
        <title>Genome sequence of Streptococcus gallolyticus.</title>
        <authorList>
            <person name="Del Campo R."/>
        </authorList>
    </citation>
    <scope>NUCLEOTIDE SEQUENCE [LARGE SCALE GENOMIC DNA]</scope>
    <source>
        <strain evidence="4 5">LMG17956</strain>
    </source>
</reference>
<evidence type="ECO:0000259" key="3">
    <source>
        <dbReference type="PROSITE" id="PS51186"/>
    </source>
</evidence>
<dbReference type="Gene3D" id="3.40.630.30">
    <property type="match status" value="1"/>
</dbReference>
<dbReference type="PANTHER" id="PTHR43877:SF2">
    <property type="entry name" value="AMINOALKYLPHOSPHONATE N-ACETYLTRANSFERASE-RELATED"/>
    <property type="match status" value="1"/>
</dbReference>